<feature type="signal peptide" evidence="1">
    <location>
        <begin position="1"/>
        <end position="26"/>
    </location>
</feature>
<dbReference type="Gene3D" id="2.60.40.10">
    <property type="entry name" value="Immunoglobulins"/>
    <property type="match status" value="1"/>
</dbReference>
<keyword evidence="4" id="KW-1185">Reference proteome</keyword>
<dbReference type="Proteomes" id="UP000192247">
    <property type="component" value="Unassembled WGS sequence"/>
</dbReference>
<dbReference type="AlphaFoldDB" id="A0A1V9XPF4"/>
<organism evidence="3 4">
    <name type="scientific">Tropilaelaps mercedesae</name>
    <dbReference type="NCBI Taxonomy" id="418985"/>
    <lineage>
        <taxon>Eukaryota</taxon>
        <taxon>Metazoa</taxon>
        <taxon>Ecdysozoa</taxon>
        <taxon>Arthropoda</taxon>
        <taxon>Chelicerata</taxon>
        <taxon>Arachnida</taxon>
        <taxon>Acari</taxon>
        <taxon>Parasitiformes</taxon>
        <taxon>Mesostigmata</taxon>
        <taxon>Gamasina</taxon>
        <taxon>Dermanyssoidea</taxon>
        <taxon>Laelapidae</taxon>
        <taxon>Tropilaelaps</taxon>
    </lineage>
</organism>
<gene>
    <name evidence="3" type="ORF">BIW11_08466</name>
</gene>
<keyword evidence="1" id="KW-0732">Signal</keyword>
<dbReference type="PROSITE" id="PS50835">
    <property type="entry name" value="IG_LIKE"/>
    <property type="match status" value="1"/>
</dbReference>
<comment type="caution">
    <text evidence="3">The sequence shown here is derived from an EMBL/GenBank/DDBJ whole genome shotgun (WGS) entry which is preliminary data.</text>
</comment>
<dbReference type="InterPro" id="IPR007110">
    <property type="entry name" value="Ig-like_dom"/>
</dbReference>
<reference evidence="3 4" key="1">
    <citation type="journal article" date="2017" name="Gigascience">
        <title>Draft genome of the honey bee ectoparasitic mite, Tropilaelaps mercedesae, is shaped by the parasitic life history.</title>
        <authorList>
            <person name="Dong X."/>
            <person name="Armstrong S.D."/>
            <person name="Xia D."/>
            <person name="Makepeace B.L."/>
            <person name="Darby A.C."/>
            <person name="Kadowaki T."/>
        </authorList>
    </citation>
    <scope>NUCLEOTIDE SEQUENCE [LARGE SCALE GENOMIC DNA]</scope>
    <source>
        <strain evidence="3">Wuxi-XJTLU</strain>
    </source>
</reference>
<protein>
    <recommendedName>
        <fullName evidence="2">Ig-like domain-containing protein</fullName>
    </recommendedName>
</protein>
<proteinExistence type="predicted"/>
<evidence type="ECO:0000313" key="3">
    <source>
        <dbReference type="EMBL" id="OQR75367.1"/>
    </source>
</evidence>
<feature type="domain" description="Ig-like" evidence="2">
    <location>
        <begin position="86"/>
        <end position="189"/>
    </location>
</feature>
<evidence type="ECO:0000259" key="2">
    <source>
        <dbReference type="PROSITE" id="PS50835"/>
    </source>
</evidence>
<dbReference type="InParanoid" id="A0A1V9XPF4"/>
<accession>A0A1V9XPF4</accession>
<dbReference type="InterPro" id="IPR013783">
    <property type="entry name" value="Ig-like_fold"/>
</dbReference>
<name>A0A1V9XPF4_9ACAR</name>
<dbReference type="SUPFAM" id="SSF48726">
    <property type="entry name" value="Immunoglobulin"/>
    <property type="match status" value="1"/>
</dbReference>
<dbReference type="InterPro" id="IPR036179">
    <property type="entry name" value="Ig-like_dom_sf"/>
</dbReference>
<sequence length="242" mass="27608">MTYKDPQRAWLLVGLWCVSLLGTVSASPQVGRLHRAAESTVQLFNIRCFEGRAPNSYTKRDLHPQLFVGDIALTNSQLQVIVPQFPAYQLAREANLVCVSRPSARQVDPLFIPCPFLHGPQKNIKVKWTFRPASPDAIQYAATGRLITLPWRASNKRLYIRGLTDADRGTYTCNATRGRKVWEEQWEIGKIKNDWMFTWKGDNGDRKAYKISHSTGEVIVMPHASRTWLQAKLIHANNFNFL</sequence>
<feature type="chain" id="PRO_5013071326" description="Ig-like domain-containing protein" evidence="1">
    <location>
        <begin position="27"/>
        <end position="242"/>
    </location>
</feature>
<evidence type="ECO:0000313" key="4">
    <source>
        <dbReference type="Proteomes" id="UP000192247"/>
    </source>
</evidence>
<evidence type="ECO:0000256" key="1">
    <source>
        <dbReference type="SAM" id="SignalP"/>
    </source>
</evidence>
<dbReference type="EMBL" id="MNPL01006475">
    <property type="protein sequence ID" value="OQR75367.1"/>
    <property type="molecule type" value="Genomic_DNA"/>
</dbReference>